<feature type="compositionally biased region" description="Basic and acidic residues" evidence="1">
    <location>
        <begin position="22"/>
        <end position="37"/>
    </location>
</feature>
<sequence length="241" mass="27675">MAPNSDQEDSQNDAGASCPLDDLDRSDPPPPPDHKSATPEQIALNEERMYEWSYRNMDYLKSFDSLSLQHLPLLSRLWGYDYSWYGSRISMEVAEVSSWAGRRLDPEEMSVFTSHAARGVVAASYDRPTAAGVTTFALYRGWSSFRMPFYQPRFTRFMHPEATQRPLLSSLAWHSARVGVYGVLGLAAYKLLGPRYRSYMVDSFIRDAMAHEPELEFLNYSVVKNLARLDKERDRRRGKIE</sequence>
<evidence type="ECO:0000313" key="3">
    <source>
        <dbReference type="Proteomes" id="UP001600888"/>
    </source>
</evidence>
<organism evidence="2 3">
    <name type="scientific">Diaporthe vaccinii</name>
    <dbReference type="NCBI Taxonomy" id="105482"/>
    <lineage>
        <taxon>Eukaryota</taxon>
        <taxon>Fungi</taxon>
        <taxon>Dikarya</taxon>
        <taxon>Ascomycota</taxon>
        <taxon>Pezizomycotina</taxon>
        <taxon>Sordariomycetes</taxon>
        <taxon>Sordariomycetidae</taxon>
        <taxon>Diaporthales</taxon>
        <taxon>Diaporthaceae</taxon>
        <taxon>Diaporthe</taxon>
        <taxon>Diaporthe eres species complex</taxon>
    </lineage>
</organism>
<feature type="compositionally biased region" description="Acidic residues" evidence="1">
    <location>
        <begin position="1"/>
        <end position="11"/>
    </location>
</feature>
<evidence type="ECO:0000256" key="1">
    <source>
        <dbReference type="SAM" id="MobiDB-lite"/>
    </source>
</evidence>
<accession>A0ABR4ELY8</accession>
<feature type="region of interest" description="Disordered" evidence="1">
    <location>
        <begin position="1"/>
        <end position="40"/>
    </location>
</feature>
<protein>
    <submittedName>
        <fullName evidence="2">Uncharacterized protein</fullName>
    </submittedName>
</protein>
<dbReference type="EMBL" id="JBAWTH010000042">
    <property type="protein sequence ID" value="KAL2283461.1"/>
    <property type="molecule type" value="Genomic_DNA"/>
</dbReference>
<gene>
    <name evidence="2" type="ORF">FJTKL_09807</name>
</gene>
<evidence type="ECO:0000313" key="2">
    <source>
        <dbReference type="EMBL" id="KAL2283461.1"/>
    </source>
</evidence>
<dbReference type="Proteomes" id="UP001600888">
    <property type="component" value="Unassembled WGS sequence"/>
</dbReference>
<reference evidence="2 3" key="1">
    <citation type="submission" date="2024-03" db="EMBL/GenBank/DDBJ databases">
        <title>A high-quality draft genome sequence of Diaporthe vaccinii, a causative agent of upright dieback and viscid rot disease in cranberry plants.</title>
        <authorList>
            <person name="Sarrasin M."/>
            <person name="Lang B.F."/>
            <person name="Burger G."/>
        </authorList>
    </citation>
    <scope>NUCLEOTIDE SEQUENCE [LARGE SCALE GENOMIC DNA]</scope>
    <source>
        <strain evidence="2 3">IS7</strain>
    </source>
</reference>
<proteinExistence type="predicted"/>
<keyword evidence="3" id="KW-1185">Reference proteome</keyword>
<name>A0ABR4ELY8_9PEZI</name>
<comment type="caution">
    <text evidence="2">The sequence shown here is derived from an EMBL/GenBank/DDBJ whole genome shotgun (WGS) entry which is preliminary data.</text>
</comment>